<dbReference type="Proteomes" id="UP000193944">
    <property type="component" value="Unassembled WGS sequence"/>
</dbReference>
<accession>A0A1Y1V098</accession>
<keyword evidence="4" id="KW-1185">Reference proteome</keyword>
<evidence type="ECO:0000256" key="1">
    <source>
        <dbReference type="SAM" id="MobiDB-lite"/>
    </source>
</evidence>
<sequence length="403" mass="47172">MKTINRSKETPLEEQLEKIKKKLIINLINLFFRPTLPEDDRIYLYYDSKFTTKKIPTITHRIYLQKSLFPQNFNFSEKNFKIIKTDCFTSTDRNFTGFISKLDLEKEYFDIESCKKVSIEKNEIMVEFDFNRDKKYDHFLVVIVEDKLFCFPSLSNRAKLERLVKILDQNKPGMVNLYYKSLKEDDEKRKRQLLELPGYKINNKKIIINNNSDKISKDDLKKLMEKIRESKYYRKTKMEELYKEKLNLIKSKLPPSPPNTPEEDRDSNSDSSSLSENMDVEKDNNSNSDSSSLSENMDVEKDNNFNSDSSSLSENMDVEKDNDSNSNSSSFPETMDVDKDNDSNSNPSSLSKLDIDYSNIMDHLSKLDIEKIDNRNSKIELNGIFDKLISCIGRDSVSEEEKE</sequence>
<dbReference type="AlphaFoldDB" id="A0A1Y1V098"/>
<evidence type="ECO:0000313" key="4">
    <source>
        <dbReference type="Proteomes" id="UP000193944"/>
    </source>
</evidence>
<dbReference type="EMBL" id="MCFG01000795">
    <property type="protein sequence ID" value="ORX43837.1"/>
    <property type="molecule type" value="Genomic_DNA"/>
</dbReference>
<organism evidence="2 4">
    <name type="scientific">Anaeromyces robustus</name>
    <dbReference type="NCBI Taxonomy" id="1754192"/>
    <lineage>
        <taxon>Eukaryota</taxon>
        <taxon>Fungi</taxon>
        <taxon>Fungi incertae sedis</taxon>
        <taxon>Chytridiomycota</taxon>
        <taxon>Chytridiomycota incertae sedis</taxon>
        <taxon>Neocallimastigomycetes</taxon>
        <taxon>Neocallimastigales</taxon>
        <taxon>Neocallimastigaceae</taxon>
        <taxon>Anaeromyces</taxon>
    </lineage>
</organism>
<feature type="region of interest" description="Disordered" evidence="1">
    <location>
        <begin position="248"/>
        <end position="352"/>
    </location>
</feature>
<reference evidence="2 4" key="2">
    <citation type="submission" date="2016-08" db="EMBL/GenBank/DDBJ databases">
        <title>Pervasive Adenine N6-methylation of Active Genes in Fungi.</title>
        <authorList>
            <consortium name="DOE Joint Genome Institute"/>
            <person name="Mondo S.J."/>
            <person name="Dannebaum R.O."/>
            <person name="Kuo R.C."/>
            <person name="Labutti K."/>
            <person name="Haridas S."/>
            <person name="Kuo A."/>
            <person name="Salamov A."/>
            <person name="Ahrendt S.R."/>
            <person name="Lipzen A."/>
            <person name="Sullivan W."/>
            <person name="Andreopoulos W.B."/>
            <person name="Clum A."/>
            <person name="Lindquist E."/>
            <person name="Daum C."/>
            <person name="Ramamoorthy G.K."/>
            <person name="Gryganskyi A."/>
            <person name="Culley D."/>
            <person name="Magnuson J.K."/>
            <person name="James T.Y."/>
            <person name="O'Malley M.A."/>
            <person name="Stajich J.E."/>
            <person name="Spatafora J.W."/>
            <person name="Visel A."/>
            <person name="Grigoriev I.V."/>
        </authorList>
    </citation>
    <scope>NUCLEOTIDE SEQUENCE [LARGE SCALE GENOMIC DNA]</scope>
    <source>
        <strain evidence="2 4">S4</strain>
    </source>
</reference>
<feature type="compositionally biased region" description="Low complexity" evidence="1">
    <location>
        <begin position="285"/>
        <end position="296"/>
    </location>
</feature>
<dbReference type="EMBL" id="MCFG01000795">
    <property type="protein sequence ID" value="ORX43838.1"/>
    <property type="molecule type" value="Genomic_DNA"/>
</dbReference>
<protein>
    <submittedName>
        <fullName evidence="2">Uncharacterized protein</fullName>
    </submittedName>
</protein>
<feature type="compositionally biased region" description="Low complexity" evidence="1">
    <location>
        <begin position="304"/>
        <end position="315"/>
    </location>
</feature>
<proteinExistence type="predicted"/>
<feature type="compositionally biased region" description="Low complexity" evidence="1">
    <location>
        <begin position="343"/>
        <end position="352"/>
    </location>
</feature>
<evidence type="ECO:0000313" key="3">
    <source>
        <dbReference type="EMBL" id="ORX43838.1"/>
    </source>
</evidence>
<comment type="caution">
    <text evidence="2">The sequence shown here is derived from an EMBL/GenBank/DDBJ whole genome shotgun (WGS) entry which is preliminary data.</text>
</comment>
<gene>
    <name evidence="2" type="ORF">BCR32DRAFT_288330</name>
    <name evidence="3" type="ORF">BCR32DRAFT_288331</name>
</gene>
<evidence type="ECO:0000313" key="2">
    <source>
        <dbReference type="EMBL" id="ORX43837.1"/>
    </source>
</evidence>
<reference evidence="2 4" key="1">
    <citation type="submission" date="2016-08" db="EMBL/GenBank/DDBJ databases">
        <title>A Parts List for Fungal Cellulosomes Revealed by Comparative Genomics.</title>
        <authorList>
            <consortium name="DOE Joint Genome Institute"/>
            <person name="Haitjema C.H."/>
            <person name="Gilmore S.P."/>
            <person name="Henske J.K."/>
            <person name="Solomon K.V."/>
            <person name="De Groot R."/>
            <person name="Kuo A."/>
            <person name="Mondo S.J."/>
            <person name="Salamov A.A."/>
            <person name="Labutti K."/>
            <person name="Zhao Z."/>
            <person name="Chiniquy J."/>
            <person name="Barry K."/>
            <person name="Brewer H.M."/>
            <person name="Purvine S.O."/>
            <person name="Wright A.T."/>
            <person name="Boxma B."/>
            <person name="Van Alen T."/>
            <person name="Hackstein J.H."/>
            <person name="Baker S.E."/>
            <person name="Grigoriev I.V."/>
            <person name="O'Malley M.A."/>
        </authorList>
    </citation>
    <scope>NUCLEOTIDE SEQUENCE [LARGE SCALE GENOMIC DNA]</scope>
    <source>
        <strain evidence="2 4">S4</strain>
    </source>
</reference>
<name>A0A1Y1V098_9FUNG</name>